<dbReference type="Proteomes" id="UP001388673">
    <property type="component" value="Unassembled WGS sequence"/>
</dbReference>
<feature type="compositionally biased region" description="Polar residues" evidence="11">
    <location>
        <begin position="1"/>
        <end position="21"/>
    </location>
</feature>
<dbReference type="EMBL" id="JBCAWK010000014">
    <property type="protein sequence ID" value="KAK8844021.1"/>
    <property type="molecule type" value="Genomic_DNA"/>
</dbReference>
<dbReference type="KEGG" id="kne:92184072"/>
<dbReference type="InterPro" id="IPR000511">
    <property type="entry name" value="Holocyt_c/c1_synthase"/>
</dbReference>
<dbReference type="GO" id="GO:0004408">
    <property type="term" value="F:holocytochrome-c synthase activity"/>
    <property type="evidence" value="ECO:0007669"/>
    <property type="project" value="UniProtKB-EC"/>
</dbReference>
<evidence type="ECO:0000256" key="11">
    <source>
        <dbReference type="SAM" id="MobiDB-lite"/>
    </source>
</evidence>
<feature type="region of interest" description="Disordered" evidence="11">
    <location>
        <begin position="251"/>
        <end position="276"/>
    </location>
</feature>
<gene>
    <name evidence="12" type="ORF">IAR55_006814</name>
</gene>
<dbReference type="EC" id="4.4.1.17" evidence="10"/>
<dbReference type="GO" id="GO:0046872">
    <property type="term" value="F:metal ion binding"/>
    <property type="evidence" value="ECO:0007669"/>
    <property type="project" value="UniProtKB-KW"/>
</dbReference>
<keyword evidence="8 10" id="KW-0472">Membrane</keyword>
<dbReference type="AlphaFoldDB" id="A0AAW0YSV0"/>
<dbReference type="GO" id="GO:0005743">
    <property type="term" value="C:mitochondrial inner membrane"/>
    <property type="evidence" value="ECO:0007669"/>
    <property type="project" value="UniProtKB-SubCell"/>
</dbReference>
<evidence type="ECO:0000256" key="1">
    <source>
        <dbReference type="ARBA" id="ARBA00004273"/>
    </source>
</evidence>
<reference evidence="12 13" key="1">
    <citation type="journal article" date="2024" name="bioRxiv">
        <title>Comparative genomics of Cryptococcus and Kwoniella reveals pathogenesis evolution and contrasting karyotype dynamics via intercentromeric recombination or chromosome fusion.</title>
        <authorList>
            <person name="Coelho M.A."/>
            <person name="David-Palma M."/>
            <person name="Shea T."/>
            <person name="Bowers K."/>
            <person name="McGinley-Smith S."/>
            <person name="Mohammad A.W."/>
            <person name="Gnirke A."/>
            <person name="Yurkov A.M."/>
            <person name="Nowrousian M."/>
            <person name="Sun S."/>
            <person name="Cuomo C.A."/>
            <person name="Heitman J."/>
        </authorList>
    </citation>
    <scope>NUCLEOTIDE SEQUENCE [LARGE SCALE GENOMIC DNA]</scope>
    <source>
        <strain evidence="12 13">CBS 13917</strain>
    </source>
</reference>
<keyword evidence="4 10" id="KW-0479">Metal-binding</keyword>
<comment type="catalytic activity">
    <reaction evidence="10">
        <text>holo-[cytochrome c] = apo-[cytochrome c] + heme b</text>
        <dbReference type="Rhea" id="RHEA:22648"/>
        <dbReference type="Rhea" id="RHEA-COMP:10725"/>
        <dbReference type="Rhea" id="RHEA-COMP:10726"/>
        <dbReference type="ChEBI" id="CHEBI:29950"/>
        <dbReference type="ChEBI" id="CHEBI:60344"/>
        <dbReference type="ChEBI" id="CHEBI:83739"/>
        <dbReference type="EC" id="4.4.1.17"/>
    </reaction>
</comment>
<name>A0AAW0YSV0_9TREE</name>
<comment type="subcellular location">
    <subcellularLocation>
        <location evidence="1 10">Mitochondrion inner membrane</location>
    </subcellularLocation>
</comment>
<keyword evidence="6 10" id="KW-0408">Iron</keyword>
<keyword evidence="9 10" id="KW-0456">Lyase</keyword>
<dbReference type="GeneID" id="92184072"/>
<evidence type="ECO:0000313" key="13">
    <source>
        <dbReference type="Proteomes" id="UP001388673"/>
    </source>
</evidence>
<dbReference type="PROSITE" id="PS00822">
    <property type="entry name" value="CYTO_HEME_LYASE_2"/>
    <property type="match status" value="1"/>
</dbReference>
<dbReference type="PANTHER" id="PTHR12743">
    <property type="entry name" value="CYTOCHROME C1 HEME LYASE"/>
    <property type="match status" value="1"/>
</dbReference>
<evidence type="ECO:0000256" key="3">
    <source>
        <dbReference type="ARBA" id="ARBA00022617"/>
    </source>
</evidence>
<comment type="function">
    <text evidence="10">Lyase that catalyzes the covalent linking of the heme group to the cytochrome C apoprotein to produce the mature functional cytochrome.</text>
</comment>
<comment type="similarity">
    <text evidence="2 10">Belongs to the cytochrome c-type heme lyase family.</text>
</comment>
<evidence type="ECO:0000256" key="7">
    <source>
        <dbReference type="ARBA" id="ARBA00023128"/>
    </source>
</evidence>
<comment type="caution">
    <text evidence="12">The sequence shown here is derived from an EMBL/GenBank/DDBJ whole genome shotgun (WGS) entry which is preliminary data.</text>
</comment>
<dbReference type="Pfam" id="PF01265">
    <property type="entry name" value="Cyto_heme_lyase"/>
    <property type="match status" value="1"/>
</dbReference>
<evidence type="ECO:0000256" key="4">
    <source>
        <dbReference type="ARBA" id="ARBA00022723"/>
    </source>
</evidence>
<keyword evidence="3 10" id="KW-0349">Heme</keyword>
<evidence type="ECO:0000313" key="12">
    <source>
        <dbReference type="EMBL" id="KAK8844021.1"/>
    </source>
</evidence>
<keyword evidence="5 10" id="KW-0999">Mitochondrion inner membrane</keyword>
<sequence length="330" mass="35381">MKWNIGSTSFSSGSDPITTTQTSSLPPNHPPIPSSSSSSTTSTSRSASQQQLPAQCPMSSSTSSPSSAYSSAPPPLLARCPVQHDGASASAAAGGSGATMNPLNNIPANLSLTRQPDQKSDLPTDRTASSIPRPVSPDTPGGEAYGTGNTWDYPSPQQFYNALVRKGWETPEDSVEVMVAIHNFLNERAWDEVMKWERMKPNGDKATLARFTGRPGELSPKARLHLLAGKIFPEHFNTTPPFDRHDWIVTRPDPSAPAPAPATSSPTPTSAAADQPKITTRYVIDYYSAPPDEDGNPVFSLDVRPALDDLESISQRIKVGVQEWINGESE</sequence>
<feature type="compositionally biased region" description="Low complexity" evidence="11">
    <location>
        <begin position="261"/>
        <end position="274"/>
    </location>
</feature>
<feature type="compositionally biased region" description="Polar residues" evidence="11">
    <location>
        <begin position="99"/>
        <end position="115"/>
    </location>
</feature>
<feature type="compositionally biased region" description="Low complexity" evidence="11">
    <location>
        <begin position="34"/>
        <end position="71"/>
    </location>
</feature>
<organism evidence="12 13">
    <name type="scientific">Kwoniella newhampshirensis</name>
    <dbReference type="NCBI Taxonomy" id="1651941"/>
    <lineage>
        <taxon>Eukaryota</taxon>
        <taxon>Fungi</taxon>
        <taxon>Dikarya</taxon>
        <taxon>Basidiomycota</taxon>
        <taxon>Agaricomycotina</taxon>
        <taxon>Tremellomycetes</taxon>
        <taxon>Tremellales</taxon>
        <taxon>Cryptococcaceae</taxon>
        <taxon>Kwoniella</taxon>
    </lineage>
</organism>
<evidence type="ECO:0000256" key="9">
    <source>
        <dbReference type="ARBA" id="ARBA00023239"/>
    </source>
</evidence>
<proteinExistence type="inferred from homology"/>
<protein>
    <recommendedName>
        <fullName evidence="10">Holocytochrome c-type synthase</fullName>
        <ecNumber evidence="10">4.4.1.17</ecNumber>
    </recommendedName>
</protein>
<feature type="region of interest" description="Disordered" evidence="11">
    <location>
        <begin position="1"/>
        <end position="151"/>
    </location>
</feature>
<evidence type="ECO:0000256" key="8">
    <source>
        <dbReference type="ARBA" id="ARBA00023136"/>
    </source>
</evidence>
<evidence type="ECO:0000256" key="2">
    <source>
        <dbReference type="ARBA" id="ARBA00007255"/>
    </source>
</evidence>
<evidence type="ECO:0000256" key="6">
    <source>
        <dbReference type="ARBA" id="ARBA00023004"/>
    </source>
</evidence>
<dbReference type="PANTHER" id="PTHR12743:SF3">
    <property type="entry name" value="HOLOCYTOCHROME-C SYNTHASE"/>
    <property type="match status" value="1"/>
</dbReference>
<dbReference type="RefSeq" id="XP_066799585.1">
    <property type="nucleotide sequence ID" value="XM_066949893.1"/>
</dbReference>
<evidence type="ECO:0000256" key="5">
    <source>
        <dbReference type="ARBA" id="ARBA00022792"/>
    </source>
</evidence>
<evidence type="ECO:0000256" key="10">
    <source>
        <dbReference type="RuleBase" id="RU363130"/>
    </source>
</evidence>
<keyword evidence="7 10" id="KW-0496">Mitochondrion</keyword>
<accession>A0AAW0YSV0</accession>
<keyword evidence="13" id="KW-1185">Reference proteome</keyword>